<evidence type="ECO:0000259" key="2">
    <source>
        <dbReference type="Pfam" id="PF02541"/>
    </source>
</evidence>
<dbReference type="SUPFAM" id="SSF53067">
    <property type="entry name" value="Actin-like ATPase domain"/>
    <property type="match status" value="2"/>
</dbReference>
<dbReference type="RefSeq" id="WP_354695753.1">
    <property type="nucleotide sequence ID" value="NZ_JAZHOG010000008.1"/>
</dbReference>
<accession>A0AAW9RHE8</accession>
<feature type="domain" description="Ppx/GppA phosphatase C-terminal" evidence="3">
    <location>
        <begin position="321"/>
        <end position="492"/>
    </location>
</feature>
<dbReference type="EMBL" id="JAZHOG010000008">
    <property type="protein sequence ID" value="MEJ8568429.1"/>
    <property type="molecule type" value="Genomic_DNA"/>
</dbReference>
<evidence type="ECO:0000313" key="4">
    <source>
        <dbReference type="EMBL" id="MEJ8568429.1"/>
    </source>
</evidence>
<keyword evidence="1" id="KW-0378">Hydrolase</keyword>
<dbReference type="InterPro" id="IPR043129">
    <property type="entry name" value="ATPase_NBD"/>
</dbReference>
<dbReference type="GO" id="GO:0004309">
    <property type="term" value="F:exopolyphosphatase activity"/>
    <property type="evidence" value="ECO:0007669"/>
    <property type="project" value="TreeGrafter"/>
</dbReference>
<dbReference type="FunFam" id="3.30.420.40:FF:000023">
    <property type="entry name" value="Guanosine-5'-triphosphate,3'-diphosphate pyrophosphatase"/>
    <property type="match status" value="1"/>
</dbReference>
<proteinExistence type="predicted"/>
<dbReference type="InterPro" id="IPR030673">
    <property type="entry name" value="PyroPPase_GppA_Ppx"/>
</dbReference>
<dbReference type="Gene3D" id="1.10.3210.10">
    <property type="entry name" value="Hypothetical protein af1432"/>
    <property type="match status" value="1"/>
</dbReference>
<dbReference type="Pfam" id="PF21447">
    <property type="entry name" value="Ppx-GppA_III"/>
    <property type="match status" value="1"/>
</dbReference>
<dbReference type="Gene3D" id="3.30.420.150">
    <property type="entry name" value="Exopolyphosphatase. Domain 2"/>
    <property type="match status" value="1"/>
</dbReference>
<evidence type="ECO:0000256" key="1">
    <source>
        <dbReference type="ARBA" id="ARBA00022801"/>
    </source>
</evidence>
<organism evidence="4 5">
    <name type="scientific">Elongatibacter sediminis</name>
    <dbReference type="NCBI Taxonomy" id="3119006"/>
    <lineage>
        <taxon>Bacteria</taxon>
        <taxon>Pseudomonadati</taxon>
        <taxon>Pseudomonadota</taxon>
        <taxon>Gammaproteobacteria</taxon>
        <taxon>Chromatiales</taxon>
        <taxon>Wenzhouxiangellaceae</taxon>
        <taxon>Elongatibacter</taxon>
    </lineage>
</organism>
<reference evidence="4 5" key="1">
    <citation type="submission" date="2024-02" db="EMBL/GenBank/DDBJ databases">
        <title>A novel Wenzhouxiangellaceae bacterium, isolated from coastal sediments.</title>
        <authorList>
            <person name="Du Z.-J."/>
            <person name="Ye Y.-Q."/>
            <person name="Zhang X.-Y."/>
        </authorList>
    </citation>
    <scope>NUCLEOTIDE SEQUENCE [LARGE SCALE GENOMIC DNA]</scope>
    <source>
        <strain evidence="4 5">CH-27</strain>
    </source>
</reference>
<dbReference type="PANTHER" id="PTHR30005">
    <property type="entry name" value="EXOPOLYPHOSPHATASE"/>
    <property type="match status" value="1"/>
</dbReference>
<evidence type="ECO:0000259" key="3">
    <source>
        <dbReference type="Pfam" id="PF21447"/>
    </source>
</evidence>
<dbReference type="PIRSF" id="PIRSF001267">
    <property type="entry name" value="Pyrophosphatase_GppA_Ppx"/>
    <property type="match status" value="1"/>
</dbReference>
<dbReference type="AlphaFoldDB" id="A0AAW9RHE8"/>
<dbReference type="CDD" id="cd24053">
    <property type="entry name" value="ASKHA_NBD_EcPPX-GppA-like"/>
    <property type="match status" value="1"/>
</dbReference>
<dbReference type="FunFam" id="3.30.420.150:FF:000001">
    <property type="entry name" value="Guanosine-5'-triphosphate,3'-diphosphate pyrophosphatase"/>
    <property type="match status" value="1"/>
</dbReference>
<dbReference type="Proteomes" id="UP001359886">
    <property type="component" value="Unassembled WGS sequence"/>
</dbReference>
<dbReference type="GO" id="GO:0006798">
    <property type="term" value="P:polyphosphate catabolic process"/>
    <property type="evidence" value="ECO:0007669"/>
    <property type="project" value="TreeGrafter"/>
</dbReference>
<dbReference type="SUPFAM" id="SSF109604">
    <property type="entry name" value="HD-domain/PDEase-like"/>
    <property type="match status" value="1"/>
</dbReference>
<dbReference type="PANTHER" id="PTHR30005:SF14">
    <property type="entry name" value="EXOPOLYPHOSPHATASE"/>
    <property type="match status" value="1"/>
</dbReference>
<comment type="caution">
    <text evidence="4">The sequence shown here is derived from an EMBL/GenBank/DDBJ whole genome shotgun (WGS) entry which is preliminary data.</text>
</comment>
<dbReference type="InterPro" id="IPR050273">
    <property type="entry name" value="GppA/Ppx_hydrolase"/>
</dbReference>
<gene>
    <name evidence="4" type="ORF">V3330_12405</name>
</gene>
<dbReference type="Pfam" id="PF02541">
    <property type="entry name" value="Ppx-GppA"/>
    <property type="match status" value="1"/>
</dbReference>
<name>A0AAW9RHE8_9GAMM</name>
<protein>
    <submittedName>
        <fullName evidence="4">Ppx/GppA phosphatase family protein</fullName>
    </submittedName>
</protein>
<dbReference type="Gene3D" id="3.30.420.40">
    <property type="match status" value="1"/>
</dbReference>
<evidence type="ECO:0000313" key="5">
    <source>
        <dbReference type="Proteomes" id="UP001359886"/>
    </source>
</evidence>
<sequence length="512" mass="56774">MSQGTSPAKTSPETAATYAAVDLGSNSFHMLVARREHGELRIIDRIKEMVRLGGGLDREGVLDADTQQRALSCLARFGQRLRGLPADNIRAVGTQTFRRLRNANAFLLVAETGLGASIDIIGGREEARLIYLGVSQGVSGHEDRRLVIDIGGGSTEFVIGQGVDPIEMESVQFGCVSLTRRFFGDGRISARRWTRAVEAVLTELQELQTRYRTTGWQTAIGSSGTVLAVAEICRQLGWTERDIDAASVGRLRERLLQAGRCEDVNLPGLSERRQPVLAGGVVMLQACFEAFGLQQLRASPFALREGLLHDMLGRLENRDPREATIAAFRARYGVDAAQADRVRSTALEAFDQLADRFELTPVHRRFLAWGAELHEVGLCVSHSHYERHSGYLVGQSDMAGFTTQEQCFVAALVQYHRRPVPRDYGRALPSRLHGPLRMTLFCLRFSWVLCRTRDTSAIPEFRLNFNEDDIEAEFAASWRNAHPLTIADLESETRQLRAIGLNFSPDVPGITA</sequence>
<dbReference type="InterPro" id="IPR048950">
    <property type="entry name" value="Ppx_GppA_C"/>
</dbReference>
<dbReference type="InterPro" id="IPR003695">
    <property type="entry name" value="Ppx_GppA_N"/>
</dbReference>
<keyword evidence="5" id="KW-1185">Reference proteome</keyword>
<feature type="domain" description="Ppx/GppA phosphatase N-terminal" evidence="2">
    <location>
        <begin position="31"/>
        <end position="314"/>
    </location>
</feature>